<dbReference type="Gene3D" id="1.10.760.10">
    <property type="entry name" value="Cytochrome c-like domain"/>
    <property type="match status" value="1"/>
</dbReference>
<dbReference type="InterPro" id="IPR009056">
    <property type="entry name" value="Cyt_c-like_dom"/>
</dbReference>
<evidence type="ECO:0000259" key="10">
    <source>
        <dbReference type="PROSITE" id="PS51007"/>
    </source>
</evidence>
<feature type="signal peptide" evidence="9">
    <location>
        <begin position="1"/>
        <end position="19"/>
    </location>
</feature>
<dbReference type="PRINTS" id="PR00606">
    <property type="entry name" value="CYTCHROMECID"/>
</dbReference>
<dbReference type="EMBL" id="CP121472">
    <property type="protein sequence ID" value="WPL17083.1"/>
    <property type="molecule type" value="Genomic_DNA"/>
</dbReference>
<evidence type="ECO:0000256" key="5">
    <source>
        <dbReference type="ARBA" id="ARBA00022982"/>
    </source>
</evidence>
<dbReference type="PROSITE" id="PS51007">
    <property type="entry name" value="CYTC"/>
    <property type="match status" value="1"/>
</dbReference>
<evidence type="ECO:0000256" key="4">
    <source>
        <dbReference type="ARBA" id="ARBA00022723"/>
    </source>
</evidence>
<dbReference type="Proteomes" id="UP001432180">
    <property type="component" value="Chromosome"/>
</dbReference>
<evidence type="ECO:0000256" key="8">
    <source>
        <dbReference type="PROSITE-ProRule" id="PRU00433"/>
    </source>
</evidence>
<gene>
    <name evidence="11" type="ORF">Thiowin_02069</name>
</gene>
<keyword evidence="2" id="KW-0813">Transport</keyword>
<reference evidence="11 12" key="1">
    <citation type="journal article" date="2023" name="Microorganisms">
        <title>Thiorhodovibrio frisius and Trv. litoralis spp. nov., Two Novel Members from a Clade of Fastidious Purple Sulfur Bacteria That Exhibit Unique Red-Shifted Light-Harvesting Capabilities.</title>
        <authorList>
            <person name="Methner A."/>
            <person name="Kuzyk S.B."/>
            <person name="Petersen J."/>
            <person name="Bauer S."/>
            <person name="Brinkmann H."/>
            <person name="Sichau K."/>
            <person name="Wanner G."/>
            <person name="Wolf J."/>
            <person name="Neumann-Schaal M."/>
            <person name="Henke P."/>
            <person name="Tank M."/>
            <person name="Sproer C."/>
            <person name="Bunk B."/>
            <person name="Overmann J."/>
        </authorList>
    </citation>
    <scope>NUCLEOTIDE SEQUENCE [LARGE SCALE GENOMIC DNA]</scope>
    <source>
        <strain evidence="11 12">DSM 6702</strain>
    </source>
</reference>
<evidence type="ECO:0000256" key="6">
    <source>
        <dbReference type="ARBA" id="ARBA00023004"/>
    </source>
</evidence>
<keyword evidence="3 8" id="KW-0349">Heme</keyword>
<protein>
    <recommendedName>
        <fullName evidence="1">Cytochrome c-551</fullName>
    </recommendedName>
    <alternativeName>
        <fullName evidence="7">Cytochrome c551</fullName>
    </alternativeName>
</protein>
<dbReference type="Pfam" id="PF00034">
    <property type="entry name" value="Cytochrom_C"/>
    <property type="match status" value="1"/>
</dbReference>
<accession>A0ABZ0S9V8</accession>
<keyword evidence="9" id="KW-0732">Signal</keyword>
<feature type="domain" description="Cytochrome c" evidence="10">
    <location>
        <begin position="17"/>
        <end position="107"/>
    </location>
</feature>
<evidence type="ECO:0000313" key="11">
    <source>
        <dbReference type="EMBL" id="WPL17083.1"/>
    </source>
</evidence>
<name>A0ABZ0S9V8_9GAMM</name>
<keyword evidence="5" id="KW-0249">Electron transport</keyword>
<keyword evidence="6 8" id="KW-0408">Iron</keyword>
<organism evidence="11 12">
    <name type="scientific">Thiorhodovibrio winogradskyi</name>
    <dbReference type="NCBI Taxonomy" id="77007"/>
    <lineage>
        <taxon>Bacteria</taxon>
        <taxon>Pseudomonadati</taxon>
        <taxon>Pseudomonadota</taxon>
        <taxon>Gammaproteobacteria</taxon>
        <taxon>Chromatiales</taxon>
        <taxon>Chromatiaceae</taxon>
        <taxon>Thiorhodovibrio</taxon>
    </lineage>
</organism>
<proteinExistence type="predicted"/>
<dbReference type="InterPro" id="IPR002324">
    <property type="entry name" value="Cyt_c_ID"/>
</dbReference>
<feature type="chain" id="PRO_5046920800" description="Cytochrome c-551" evidence="9">
    <location>
        <begin position="20"/>
        <end position="107"/>
    </location>
</feature>
<keyword evidence="12" id="KW-1185">Reference proteome</keyword>
<dbReference type="RefSeq" id="WP_328987598.1">
    <property type="nucleotide sequence ID" value="NZ_CP121472.1"/>
</dbReference>
<evidence type="ECO:0000256" key="9">
    <source>
        <dbReference type="SAM" id="SignalP"/>
    </source>
</evidence>
<dbReference type="SUPFAM" id="SSF46626">
    <property type="entry name" value="Cytochrome c"/>
    <property type="match status" value="1"/>
</dbReference>
<dbReference type="InterPro" id="IPR036909">
    <property type="entry name" value="Cyt_c-like_dom_sf"/>
</dbReference>
<sequence length="107" mass="11134">MKTSVVRLHWILVGGLALAAGGPAQADLELAQQSGCTICHGVDQGIVGPSYKEVAAKYKSDPSVVATLVAKVKAGGAGNWGEVPMPPNSPQVSDENIRKLVEWVLSL</sequence>
<evidence type="ECO:0000256" key="7">
    <source>
        <dbReference type="ARBA" id="ARBA00031244"/>
    </source>
</evidence>
<evidence type="ECO:0000256" key="1">
    <source>
        <dbReference type="ARBA" id="ARBA00021020"/>
    </source>
</evidence>
<evidence type="ECO:0000313" key="12">
    <source>
        <dbReference type="Proteomes" id="UP001432180"/>
    </source>
</evidence>
<evidence type="ECO:0000256" key="3">
    <source>
        <dbReference type="ARBA" id="ARBA00022617"/>
    </source>
</evidence>
<evidence type="ECO:0000256" key="2">
    <source>
        <dbReference type="ARBA" id="ARBA00022448"/>
    </source>
</evidence>
<keyword evidence="4 8" id="KW-0479">Metal-binding</keyword>